<evidence type="ECO:0000256" key="4">
    <source>
        <dbReference type="ARBA" id="ARBA00022806"/>
    </source>
</evidence>
<keyword evidence="6" id="KW-0694">RNA-binding</keyword>
<evidence type="ECO:0000256" key="8">
    <source>
        <dbReference type="PROSITE-ProRule" id="PRU00552"/>
    </source>
</evidence>
<dbReference type="AlphaFoldDB" id="A0A8T2F482"/>
<accession>A0A8T2F482</accession>
<dbReference type="PROSITE" id="PS00039">
    <property type="entry name" value="DEAD_ATP_HELICASE"/>
    <property type="match status" value="1"/>
</dbReference>
<dbReference type="PROSITE" id="PS51192">
    <property type="entry name" value="HELICASE_ATP_BIND_1"/>
    <property type="match status" value="1"/>
</dbReference>
<feature type="short sequence motif" description="Q motif" evidence="8">
    <location>
        <begin position="384"/>
        <end position="412"/>
    </location>
</feature>
<evidence type="ECO:0000256" key="5">
    <source>
        <dbReference type="ARBA" id="ARBA00022840"/>
    </source>
</evidence>
<dbReference type="GO" id="GO:0003724">
    <property type="term" value="F:RNA helicase activity"/>
    <property type="evidence" value="ECO:0007669"/>
    <property type="project" value="UniProtKB-EC"/>
</dbReference>
<dbReference type="GO" id="GO:0003723">
    <property type="term" value="F:RNA binding"/>
    <property type="evidence" value="ECO:0007669"/>
    <property type="project" value="UniProtKB-KW"/>
</dbReference>
<dbReference type="CDD" id="cd22475">
    <property type="entry name" value="KH-I_AtRH42_like"/>
    <property type="match status" value="1"/>
</dbReference>
<feature type="domain" description="Helicase C-terminal" evidence="11">
    <location>
        <begin position="578"/>
        <end position="736"/>
    </location>
</feature>
<evidence type="ECO:0000256" key="6">
    <source>
        <dbReference type="ARBA" id="ARBA00022884"/>
    </source>
</evidence>
<comment type="similarity">
    <text evidence="7">Belongs to the DEAD box helicase family. DDX46/PRP5 subfamily.</text>
</comment>
<dbReference type="SMART" id="SM00490">
    <property type="entry name" value="HELICc"/>
    <property type="match status" value="1"/>
</dbReference>
<dbReference type="Pfam" id="PF23469">
    <property type="entry name" value="KH_12"/>
    <property type="match status" value="1"/>
</dbReference>
<keyword evidence="4 13" id="KW-0347">Helicase</keyword>
<dbReference type="InterPro" id="IPR000629">
    <property type="entry name" value="RNA-helicase_DEAD-box_CS"/>
</dbReference>
<feature type="region of interest" description="Disordered" evidence="9">
    <location>
        <begin position="1"/>
        <end position="238"/>
    </location>
</feature>
<dbReference type="Proteomes" id="UP000694251">
    <property type="component" value="Chromosome 3"/>
</dbReference>
<evidence type="ECO:0000256" key="7">
    <source>
        <dbReference type="ARBA" id="ARBA00038511"/>
    </source>
</evidence>
<evidence type="ECO:0000313" key="14">
    <source>
        <dbReference type="Proteomes" id="UP000694251"/>
    </source>
</evidence>
<dbReference type="PANTHER" id="PTHR47958">
    <property type="entry name" value="ATP-DEPENDENT RNA HELICASE DBP3"/>
    <property type="match status" value="1"/>
</dbReference>
<dbReference type="PROSITE" id="PS51195">
    <property type="entry name" value="Q_MOTIF"/>
    <property type="match status" value="1"/>
</dbReference>
<feature type="compositionally biased region" description="Basic and acidic residues" evidence="9">
    <location>
        <begin position="201"/>
        <end position="216"/>
    </location>
</feature>
<protein>
    <recommendedName>
        <fullName evidence="1">RNA helicase</fullName>
        <ecNumber evidence="1">3.6.4.13</ecNumber>
    </recommendedName>
</protein>
<dbReference type="InterPro" id="IPR056149">
    <property type="entry name" value="PRP5/DDX46/KHDC4_KH"/>
</dbReference>
<dbReference type="OrthoDB" id="196131at2759"/>
<dbReference type="Pfam" id="PF00271">
    <property type="entry name" value="Helicase_C"/>
    <property type="match status" value="1"/>
</dbReference>
<comment type="caution">
    <text evidence="13">The sequence shown here is derived from an EMBL/GenBank/DDBJ whole genome shotgun (WGS) entry which is preliminary data.</text>
</comment>
<keyword evidence="14" id="KW-1185">Reference proteome</keyword>
<keyword evidence="5" id="KW-0067">ATP-binding</keyword>
<evidence type="ECO:0000259" key="11">
    <source>
        <dbReference type="PROSITE" id="PS51194"/>
    </source>
</evidence>
<keyword evidence="2" id="KW-0547">Nucleotide-binding</keyword>
<dbReference type="InterPro" id="IPR014001">
    <property type="entry name" value="Helicase_ATP-bd"/>
</dbReference>
<keyword evidence="3" id="KW-0378">Hydrolase</keyword>
<name>A0A8T2F482_ARASU</name>
<feature type="non-terminal residue" evidence="13">
    <location>
        <position position="977"/>
    </location>
</feature>
<dbReference type="EMBL" id="JAEFBJ010000003">
    <property type="protein sequence ID" value="KAG7630622.1"/>
    <property type="molecule type" value="Genomic_DNA"/>
</dbReference>
<feature type="domain" description="DEAD-box RNA helicase Q" evidence="12">
    <location>
        <begin position="384"/>
        <end position="412"/>
    </location>
</feature>
<feature type="compositionally biased region" description="Basic and acidic residues" evidence="9">
    <location>
        <begin position="62"/>
        <end position="84"/>
    </location>
</feature>
<evidence type="ECO:0000259" key="10">
    <source>
        <dbReference type="PROSITE" id="PS51192"/>
    </source>
</evidence>
<dbReference type="InterPro" id="IPR001650">
    <property type="entry name" value="Helicase_C-like"/>
</dbReference>
<evidence type="ECO:0000256" key="2">
    <source>
        <dbReference type="ARBA" id="ARBA00022741"/>
    </source>
</evidence>
<evidence type="ECO:0000256" key="3">
    <source>
        <dbReference type="ARBA" id="ARBA00022801"/>
    </source>
</evidence>
<evidence type="ECO:0000313" key="13">
    <source>
        <dbReference type="EMBL" id="KAG7630622.1"/>
    </source>
</evidence>
<dbReference type="GO" id="GO:0005524">
    <property type="term" value="F:ATP binding"/>
    <property type="evidence" value="ECO:0007669"/>
    <property type="project" value="UniProtKB-KW"/>
</dbReference>
<feature type="domain" description="Helicase ATP-binding" evidence="10">
    <location>
        <begin position="415"/>
        <end position="593"/>
    </location>
</feature>
<feature type="compositionally biased region" description="Basic and acidic residues" evidence="9">
    <location>
        <begin position="1"/>
        <end position="37"/>
    </location>
</feature>
<proteinExistence type="inferred from homology"/>
<evidence type="ECO:0000256" key="1">
    <source>
        <dbReference type="ARBA" id="ARBA00012552"/>
    </source>
</evidence>
<reference evidence="13 14" key="1">
    <citation type="submission" date="2020-12" db="EMBL/GenBank/DDBJ databases">
        <title>Concerted genomic and epigenomic changes stabilize Arabidopsis allopolyploids.</title>
        <authorList>
            <person name="Chen Z."/>
        </authorList>
    </citation>
    <scope>NUCLEOTIDE SEQUENCE [LARGE SCALE GENOMIC DNA]</scope>
    <source>
        <strain evidence="13">As9502</strain>
        <tissue evidence="13">Leaf</tissue>
    </source>
</reference>
<dbReference type="GO" id="GO:0016787">
    <property type="term" value="F:hydrolase activity"/>
    <property type="evidence" value="ECO:0007669"/>
    <property type="project" value="UniProtKB-KW"/>
</dbReference>
<organism evidence="13 14">
    <name type="scientific">Arabidopsis suecica</name>
    <name type="common">Swedish thale-cress</name>
    <name type="synonym">Cardaminopsis suecica</name>
    <dbReference type="NCBI Taxonomy" id="45249"/>
    <lineage>
        <taxon>Eukaryota</taxon>
        <taxon>Viridiplantae</taxon>
        <taxon>Streptophyta</taxon>
        <taxon>Embryophyta</taxon>
        <taxon>Tracheophyta</taxon>
        <taxon>Spermatophyta</taxon>
        <taxon>Magnoliopsida</taxon>
        <taxon>eudicotyledons</taxon>
        <taxon>Gunneridae</taxon>
        <taxon>Pentapetalae</taxon>
        <taxon>rosids</taxon>
        <taxon>malvids</taxon>
        <taxon>Brassicales</taxon>
        <taxon>Brassicaceae</taxon>
        <taxon>Camelineae</taxon>
        <taxon>Arabidopsis</taxon>
    </lineage>
</organism>
<feature type="compositionally biased region" description="Basic and acidic residues" evidence="9">
    <location>
        <begin position="119"/>
        <end position="177"/>
    </location>
</feature>
<dbReference type="InterPro" id="IPR011545">
    <property type="entry name" value="DEAD/DEAH_box_helicase_dom"/>
</dbReference>
<sequence length="977" mass="110430">EKSKPRKENDRKDRDRSKKENGRRDTTEMRSRVKRCDSEEEERIRIRRDRKSSDFEEEEDERDSKRRGEDKGRGRRERDRDRGKYLKRYRERREREKEKGRKKQERGRSREECNEESDDIKCDLKRTRTERSRHGDDDVEKKTRDEQVEDEQKQLAEEVEKRRRRVQEWQELKRQNEEAQIESKGPETGKAWTLDGESDDEVKSDSEMDVDVDTKLENGGNAKMVSENGGDRAADEDEIDPLDAFMNTMVLPEVEKLSNIVNDGILDSKMNEKESGDQAIKGFNKAALGRIIQGEDSDSDYSEPKSDADPSLDEDDEEFMKRVKKTKAEKLSLVDHSKIEYEPFRKNFYIEVKDISRMTQDAVNAYRKELELKVHRKDVPRPIQFWHQTGLTSKILDTLKKLNYEEPMPIQAQALPIIMSGRDCIGVAKTGSGKTLGFVLPMLRHIKDQPPVEAGDGPIGLVMAPTRELVQQIYSDIRKFSKALGIRCVPVYGGSGVAQQISELKRGTEIVVCTPGRMIDILCTSSGKITNLRRVTYLVMDEADRMFDMGFEPQITRIVQNIRPDRQTVLFSATFPRQVETLARKVLNKPVEIQVGGRSVVNKDITQLVEIRPESERFSRLLELLGEWYEKGKVLVFVRSQEKSISDFKSDVCNLLIATSVAARGLDVKELELVVNFDAPNHYEDYVHRVGRTGRAGRKGCAVTFISEDDAKYAPDLVKALELSEQPVPDDVKAVAEGFMAKVKQGIEQAHGTGYGGSGFKFNEEEDEVRKAAKKAQAKEYGFEEEKSDSEDENDVVRKAGGDISQQQITLAQIAAIASAASKAPVTANQLLPNGGGLATEPGIPPTDGAGRVAAMIAAANVQQYLAKIQADAIPEHYEAELEINDFPQNARWKVTHKETLGPISEWSGASITTRGKFYEAGRIPGPEERKLYLFVEGPTEISVKTAKAELKRVLEDITNQTFSLPGGAQSGRYSVL</sequence>
<dbReference type="EC" id="3.6.4.13" evidence="1"/>
<evidence type="ECO:0000259" key="12">
    <source>
        <dbReference type="PROSITE" id="PS51195"/>
    </source>
</evidence>
<dbReference type="FunFam" id="3.40.50.300:FF:000079">
    <property type="entry name" value="probable ATP-dependent RNA helicase DDX17"/>
    <property type="match status" value="1"/>
</dbReference>
<dbReference type="CDD" id="cd17953">
    <property type="entry name" value="DEADc_DDX46"/>
    <property type="match status" value="1"/>
</dbReference>
<gene>
    <name evidence="13" type="ORF">ISN44_As03g009290</name>
</gene>
<evidence type="ECO:0000256" key="9">
    <source>
        <dbReference type="SAM" id="MobiDB-lite"/>
    </source>
</evidence>
<dbReference type="CDD" id="cd18787">
    <property type="entry name" value="SF2_C_DEAD"/>
    <property type="match status" value="1"/>
</dbReference>
<feature type="region of interest" description="Disordered" evidence="9">
    <location>
        <begin position="294"/>
        <end position="316"/>
    </location>
</feature>
<dbReference type="InterPro" id="IPR014014">
    <property type="entry name" value="RNA_helicase_DEAD_Q_motif"/>
</dbReference>
<dbReference type="SMART" id="SM00487">
    <property type="entry name" value="DEXDc"/>
    <property type="match status" value="1"/>
</dbReference>
<dbReference type="PROSITE" id="PS51194">
    <property type="entry name" value="HELICASE_CTER"/>
    <property type="match status" value="1"/>
</dbReference>
<dbReference type="Pfam" id="PF00270">
    <property type="entry name" value="DEAD"/>
    <property type="match status" value="1"/>
</dbReference>